<protein>
    <submittedName>
        <fullName evidence="1">Uncharacterized protein</fullName>
    </submittedName>
</protein>
<reference evidence="1 2" key="1">
    <citation type="submission" date="2019-09" db="EMBL/GenBank/DDBJ databases">
        <authorList>
            <person name="Chandra G."/>
            <person name="Truman W A."/>
        </authorList>
    </citation>
    <scope>NUCLEOTIDE SEQUENCE [LARGE SCALE GENOMIC DNA]</scope>
    <source>
        <strain evidence="1">PS723</strain>
    </source>
</reference>
<dbReference type="AlphaFoldDB" id="A0A5E7FDH7"/>
<evidence type="ECO:0000313" key="2">
    <source>
        <dbReference type="Proteomes" id="UP000379480"/>
    </source>
</evidence>
<organism evidence="1 2">
    <name type="scientific">Pseudomonas fluorescens</name>
    <dbReference type="NCBI Taxonomy" id="294"/>
    <lineage>
        <taxon>Bacteria</taxon>
        <taxon>Pseudomonadati</taxon>
        <taxon>Pseudomonadota</taxon>
        <taxon>Gammaproteobacteria</taxon>
        <taxon>Pseudomonadales</taxon>
        <taxon>Pseudomonadaceae</taxon>
        <taxon>Pseudomonas</taxon>
    </lineage>
</organism>
<name>A0A5E7FDH7_PSEFL</name>
<accession>A0A5E7FDH7</accession>
<dbReference type="Proteomes" id="UP000379480">
    <property type="component" value="Unassembled WGS sequence"/>
</dbReference>
<proteinExistence type="predicted"/>
<sequence>MALSPVAAVVYQMKEASMKEKIVCALSQSALEGKKVTQLQIWSRQATDAITSSAEFFRGTFQGVPVVFLGRDESLSAEDFVLIYKD</sequence>
<evidence type="ECO:0000313" key="1">
    <source>
        <dbReference type="EMBL" id="VVO36087.1"/>
    </source>
</evidence>
<dbReference type="EMBL" id="CABVHY010000034">
    <property type="protein sequence ID" value="VVO36087.1"/>
    <property type="molecule type" value="Genomic_DNA"/>
</dbReference>
<gene>
    <name evidence="1" type="ORF">PS723_05383</name>
</gene>